<evidence type="ECO:0000256" key="1">
    <source>
        <dbReference type="HAMAP-Rule" id="MF_00775"/>
    </source>
</evidence>
<dbReference type="HAMAP" id="MF_00775">
    <property type="entry name" value="UPF0311"/>
    <property type="match status" value="1"/>
</dbReference>
<accession>A0ABY9X733</accession>
<protein>
    <recommendedName>
        <fullName evidence="1">UPF0311 protein F0U60_49035</fullName>
    </recommendedName>
</protein>
<reference evidence="2 3" key="1">
    <citation type="submission" date="2019-08" db="EMBL/GenBank/DDBJ databases">
        <title>Archangium and Cystobacter genomes.</title>
        <authorList>
            <person name="Chen I.-C.K."/>
            <person name="Wielgoss S."/>
        </authorList>
    </citation>
    <scope>NUCLEOTIDE SEQUENCE [LARGE SCALE GENOMIC DNA]</scope>
    <source>
        <strain evidence="2 3">Cbm 6</strain>
    </source>
</reference>
<dbReference type="Pfam" id="PF11578">
    <property type="entry name" value="DUF3237"/>
    <property type="match status" value="1"/>
</dbReference>
<dbReference type="InterPro" id="IPR020915">
    <property type="entry name" value="UPF0311"/>
</dbReference>
<dbReference type="RefSeq" id="WP_395811194.1">
    <property type="nucleotide sequence ID" value="NZ_CP043494.1"/>
</dbReference>
<dbReference type="PANTHER" id="PTHR37315">
    <property type="entry name" value="UPF0311 PROTEIN BLR7842"/>
    <property type="match status" value="1"/>
</dbReference>
<sequence length="190" mass="20019">MTALPGALGSFEGMGLHPVGRFRIALGEVQTVGSVAQGQRRVSLITGGRVEGPFFTGEVLPGGSDWQLIRGDGVVEIDARFVVQLQEGGLLSVRNQGYRHGPPEVMAALARGEQVPAHAYYFCSVLWFEAPEGRLSWLGKTLVLATGTREGGEVRFEAAAMAHPGGASTKSLDLVRKPVDVPSPSGRGPG</sequence>
<dbReference type="Proteomes" id="UP001611383">
    <property type="component" value="Chromosome"/>
</dbReference>
<comment type="similarity">
    <text evidence="1">Belongs to the UPF0311 family.</text>
</comment>
<dbReference type="PANTHER" id="PTHR37315:SF1">
    <property type="entry name" value="UPF0311 PROTEIN BLR7842"/>
    <property type="match status" value="1"/>
</dbReference>
<keyword evidence="3" id="KW-1185">Reference proteome</keyword>
<dbReference type="EMBL" id="CP043494">
    <property type="protein sequence ID" value="WNG51203.1"/>
    <property type="molecule type" value="Genomic_DNA"/>
</dbReference>
<dbReference type="Gene3D" id="2.40.160.20">
    <property type="match status" value="1"/>
</dbReference>
<gene>
    <name evidence="2" type="ORF">F0U60_49035</name>
</gene>
<evidence type="ECO:0000313" key="2">
    <source>
        <dbReference type="EMBL" id="WNG51203.1"/>
    </source>
</evidence>
<organism evidence="2 3">
    <name type="scientific">Archangium minus</name>
    <dbReference type="NCBI Taxonomy" id="83450"/>
    <lineage>
        <taxon>Bacteria</taxon>
        <taxon>Pseudomonadati</taxon>
        <taxon>Myxococcota</taxon>
        <taxon>Myxococcia</taxon>
        <taxon>Myxococcales</taxon>
        <taxon>Cystobacterineae</taxon>
        <taxon>Archangiaceae</taxon>
        <taxon>Archangium</taxon>
    </lineage>
</organism>
<proteinExistence type="inferred from homology"/>
<name>A0ABY9X733_9BACT</name>
<evidence type="ECO:0000313" key="3">
    <source>
        <dbReference type="Proteomes" id="UP001611383"/>
    </source>
</evidence>